<dbReference type="PANTHER" id="PTHR32494:SF5">
    <property type="entry name" value="ALLANTOATE AMIDOHYDROLASE"/>
    <property type="match status" value="1"/>
</dbReference>
<evidence type="ECO:0000256" key="2">
    <source>
        <dbReference type="ARBA" id="ARBA00022801"/>
    </source>
</evidence>
<dbReference type="Gene3D" id="3.40.630.10">
    <property type="entry name" value="Zn peptidases"/>
    <property type="match status" value="1"/>
</dbReference>
<dbReference type="InterPro" id="IPR011650">
    <property type="entry name" value="Peptidase_M20_dimer"/>
</dbReference>
<evidence type="ECO:0000259" key="3">
    <source>
        <dbReference type="Pfam" id="PF07687"/>
    </source>
</evidence>
<dbReference type="Pfam" id="PF01546">
    <property type="entry name" value="Peptidase_M20"/>
    <property type="match status" value="1"/>
</dbReference>
<comment type="caution">
    <text evidence="4">The sequence shown here is derived from an EMBL/GenBank/DDBJ whole genome shotgun (WGS) entry which is preliminary data.</text>
</comment>
<dbReference type="PANTHER" id="PTHR32494">
    <property type="entry name" value="ALLANTOATE DEIMINASE-RELATED"/>
    <property type="match status" value="1"/>
</dbReference>
<dbReference type="PIRSF" id="PIRSF001235">
    <property type="entry name" value="Amidase_carbamoylase"/>
    <property type="match status" value="1"/>
</dbReference>
<evidence type="ECO:0000313" key="5">
    <source>
        <dbReference type="Proteomes" id="UP000741863"/>
    </source>
</evidence>
<dbReference type="RefSeq" id="WP_204699483.1">
    <property type="nucleotide sequence ID" value="NZ_JAFBEC010000016.1"/>
</dbReference>
<feature type="domain" description="Peptidase M20 dimerisation" evidence="3">
    <location>
        <begin position="213"/>
        <end position="312"/>
    </location>
</feature>
<name>A0ABS2PI52_9BACL</name>
<accession>A0ABS2PI52</accession>
<dbReference type="NCBIfam" id="TIGR01879">
    <property type="entry name" value="hydantase"/>
    <property type="match status" value="1"/>
</dbReference>
<dbReference type="InterPro" id="IPR036264">
    <property type="entry name" value="Bact_exopeptidase_dim_dom"/>
</dbReference>
<dbReference type="InterPro" id="IPR002933">
    <property type="entry name" value="Peptidase_M20"/>
</dbReference>
<dbReference type="EC" id="3.5.1.87" evidence="4"/>
<dbReference type="NCBIfam" id="NF006771">
    <property type="entry name" value="PRK09290.1-5"/>
    <property type="match status" value="1"/>
</dbReference>
<dbReference type="Proteomes" id="UP000741863">
    <property type="component" value="Unassembled WGS sequence"/>
</dbReference>
<dbReference type="GO" id="GO:0050538">
    <property type="term" value="F:N-carbamoyl-L-amino-acid hydrolase activity"/>
    <property type="evidence" value="ECO:0007669"/>
    <property type="project" value="UniProtKB-EC"/>
</dbReference>
<dbReference type="CDD" id="cd03884">
    <property type="entry name" value="M20_bAS"/>
    <property type="match status" value="1"/>
</dbReference>
<keyword evidence="2 4" id="KW-0378">Hydrolase</keyword>
<proteinExistence type="inferred from homology"/>
<gene>
    <name evidence="4" type="ORF">JOD17_003831</name>
</gene>
<dbReference type="SUPFAM" id="SSF55031">
    <property type="entry name" value="Bacterial exopeptidase dimerisation domain"/>
    <property type="match status" value="1"/>
</dbReference>
<dbReference type="Gene3D" id="3.30.70.360">
    <property type="match status" value="1"/>
</dbReference>
<protein>
    <submittedName>
        <fullName evidence="4">N-carbamoyl-L-amino-acid hydrolase</fullName>
        <ecNumber evidence="4">3.5.1.87</ecNumber>
    </submittedName>
</protein>
<reference evidence="4 5" key="1">
    <citation type="submission" date="2021-01" db="EMBL/GenBank/DDBJ databases">
        <title>Genomic Encyclopedia of Type Strains, Phase IV (KMG-IV): sequencing the most valuable type-strain genomes for metagenomic binning, comparative biology and taxonomic classification.</title>
        <authorList>
            <person name="Goeker M."/>
        </authorList>
    </citation>
    <scope>NUCLEOTIDE SEQUENCE [LARGE SCALE GENOMIC DNA]</scope>
    <source>
        <strain evidence="4 5">DSM 25540</strain>
    </source>
</reference>
<comment type="similarity">
    <text evidence="1">Belongs to the peptidase M20 family.</text>
</comment>
<dbReference type="SUPFAM" id="SSF53187">
    <property type="entry name" value="Zn-dependent exopeptidases"/>
    <property type="match status" value="1"/>
</dbReference>
<evidence type="ECO:0000256" key="1">
    <source>
        <dbReference type="ARBA" id="ARBA00006153"/>
    </source>
</evidence>
<dbReference type="Pfam" id="PF07687">
    <property type="entry name" value="M20_dimer"/>
    <property type="match status" value="1"/>
</dbReference>
<dbReference type="EMBL" id="JAFBEC010000016">
    <property type="protein sequence ID" value="MBM7634705.1"/>
    <property type="molecule type" value="Genomic_DNA"/>
</dbReference>
<keyword evidence="5" id="KW-1185">Reference proteome</keyword>
<organism evidence="4 5">
    <name type="scientific">Geomicrobium sediminis</name>
    <dbReference type="NCBI Taxonomy" id="1347788"/>
    <lineage>
        <taxon>Bacteria</taxon>
        <taxon>Bacillati</taxon>
        <taxon>Bacillota</taxon>
        <taxon>Bacilli</taxon>
        <taxon>Bacillales</taxon>
        <taxon>Geomicrobium</taxon>
    </lineage>
</organism>
<dbReference type="InterPro" id="IPR010158">
    <property type="entry name" value="Amidase_Cbmase"/>
</dbReference>
<sequence length="412" mass="46146">MPNKLSKRINHERFNRYVKRSSEVGRTDNNGLHRLALSQADKEIRDQLKVWFEQAGLTTTVDDFGNMYGRREGKNPHLKPIVIGSHLDTQPYGGRFDGVLGVLAGLEVVESLNDDHIQTERPIVIVNFTNEEGARFPQPMLGSGAITEHFNKSFVYEIQDEKGITFEQALQEIGYVGKEEYRLKEAEYYLELHIEQGPMLERNSKQIGVVGGIQGMDWLDVNVIGEKNHAGPTAMEDRKDALASSARMISTLYEITNSYSGLKTTVGKLHVHPNVANVVPGNVEWVLDVRHEDDTLRMTALDEMRHALKQQAALDGTSVTVNELWASPAVLFDEDVLGAIEKSTDNLGLTRMKLYSGAGHDSKYMPYFGKTGMIFIPSVQGVSHREDELSHDHDLHNGVEVLLHTVMQLDAN</sequence>
<evidence type="ECO:0000313" key="4">
    <source>
        <dbReference type="EMBL" id="MBM7634705.1"/>
    </source>
</evidence>